<sequence>MANLTGFTSHFQWDNTTQEVALTEGYISDINIFRMNSTTFTNYTSAAVQKSFRSPQLKLSEILTLPIYGLIFITSVVGNLLVIITLVQNRRMWTVTNVFLLNLSVSDLLLAVFCMPFTIIPIMLKNFVFGEIVCVSIRYLQGVSVSVSCFTLVAISLERYFAICQPLHSRSWQTLKHSYKTILVCWIAAFCVCIPIAVFTKHNQTPFGNYMCREKWGNSTLHKAYTLFLDLVLLLAPILVMSISYGRICYTLWNGMKMDKKVFEEQNGNGAIYHKSTISTSKDGFGRSIGTSELKDLTNKRMRSSKIRFNARGIRQSNNEKSRVSKKRVIKMLFAVVLEYFICWAPLFVVQTWMTIDHAHAVQHISNLTHTSIFLLSYVSSCCNPITYCFINKNFREGFRSVFRCTRCKETIRARQEMPSYYHYSSSRTGVSHMSTYDKVNVKVDSDEL</sequence>
<keyword evidence="9 13" id="KW-0675">Receptor</keyword>
<evidence type="ECO:0000256" key="5">
    <source>
        <dbReference type="ARBA" id="ARBA00023040"/>
    </source>
</evidence>
<accession>A0A9D4QQ24</accession>
<evidence type="ECO:0000256" key="3">
    <source>
        <dbReference type="ARBA" id="ARBA00022692"/>
    </source>
</evidence>
<feature type="transmembrane region" description="Helical" evidence="14">
    <location>
        <begin position="136"/>
        <end position="157"/>
    </location>
</feature>
<gene>
    <name evidence="16" type="ORF">DPMN_112785</name>
</gene>
<keyword evidence="4 14" id="KW-1133">Transmembrane helix</keyword>
<evidence type="ECO:0000256" key="4">
    <source>
        <dbReference type="ARBA" id="ARBA00022989"/>
    </source>
</evidence>
<comment type="similarity">
    <text evidence="13">Belongs to the G-protein coupled receptor 1 family.</text>
</comment>
<reference evidence="16" key="1">
    <citation type="journal article" date="2019" name="bioRxiv">
        <title>The Genome of the Zebra Mussel, Dreissena polymorpha: A Resource for Invasive Species Research.</title>
        <authorList>
            <person name="McCartney M.A."/>
            <person name="Auch B."/>
            <person name="Kono T."/>
            <person name="Mallez S."/>
            <person name="Zhang Y."/>
            <person name="Obille A."/>
            <person name="Becker A."/>
            <person name="Abrahante J.E."/>
            <person name="Garbe J."/>
            <person name="Badalamenti J.P."/>
            <person name="Herman A."/>
            <person name="Mangelson H."/>
            <person name="Liachko I."/>
            <person name="Sullivan S."/>
            <person name="Sone E.D."/>
            <person name="Koren S."/>
            <person name="Silverstein K.A.T."/>
            <person name="Beckman K.B."/>
            <person name="Gohl D.M."/>
        </authorList>
    </citation>
    <scope>NUCLEOTIDE SEQUENCE</scope>
    <source>
        <strain evidence="16">Duluth1</strain>
        <tissue evidence="16">Whole animal</tissue>
    </source>
</reference>
<feature type="transmembrane region" description="Helical" evidence="14">
    <location>
        <begin position="67"/>
        <end position="87"/>
    </location>
</feature>
<feature type="transmembrane region" description="Helical" evidence="14">
    <location>
        <begin position="178"/>
        <end position="199"/>
    </location>
</feature>
<dbReference type="EMBL" id="JAIWYP010000004">
    <property type="protein sequence ID" value="KAH3839356.1"/>
    <property type="molecule type" value="Genomic_DNA"/>
</dbReference>
<dbReference type="GO" id="GO:0008188">
    <property type="term" value="F:neuropeptide receptor activity"/>
    <property type="evidence" value="ECO:0007669"/>
    <property type="project" value="TreeGrafter"/>
</dbReference>
<keyword evidence="12" id="KW-0449">Lipoprotein</keyword>
<dbReference type="PRINTS" id="PR00237">
    <property type="entry name" value="GPCRRHODOPSN"/>
</dbReference>
<feature type="transmembrane region" description="Helical" evidence="14">
    <location>
        <begin position="231"/>
        <end position="253"/>
    </location>
</feature>
<organism evidence="16 17">
    <name type="scientific">Dreissena polymorpha</name>
    <name type="common">Zebra mussel</name>
    <name type="synonym">Mytilus polymorpha</name>
    <dbReference type="NCBI Taxonomy" id="45954"/>
    <lineage>
        <taxon>Eukaryota</taxon>
        <taxon>Metazoa</taxon>
        <taxon>Spiralia</taxon>
        <taxon>Lophotrochozoa</taxon>
        <taxon>Mollusca</taxon>
        <taxon>Bivalvia</taxon>
        <taxon>Autobranchia</taxon>
        <taxon>Heteroconchia</taxon>
        <taxon>Euheterodonta</taxon>
        <taxon>Imparidentia</taxon>
        <taxon>Neoheterodontei</taxon>
        <taxon>Myida</taxon>
        <taxon>Dreissenoidea</taxon>
        <taxon>Dreissenidae</taxon>
        <taxon>Dreissena</taxon>
    </lineage>
</organism>
<comment type="caution">
    <text evidence="16">The sequence shown here is derived from an EMBL/GenBank/DDBJ whole genome shotgun (WGS) entry which is preliminary data.</text>
</comment>
<keyword evidence="6 14" id="KW-0472">Membrane</keyword>
<evidence type="ECO:0000256" key="6">
    <source>
        <dbReference type="ARBA" id="ARBA00023136"/>
    </source>
</evidence>
<evidence type="ECO:0000259" key="15">
    <source>
        <dbReference type="PROSITE" id="PS50262"/>
    </source>
</evidence>
<dbReference type="PANTHER" id="PTHR24238">
    <property type="entry name" value="G-PROTEIN COUPLED RECEPTOR"/>
    <property type="match status" value="1"/>
</dbReference>
<dbReference type="PANTHER" id="PTHR24238:SF75">
    <property type="entry name" value="CHOLECYSTOKININ-LIKE RECEPTOR AT 17D1-RELATED"/>
    <property type="match status" value="1"/>
</dbReference>
<dbReference type="PRINTS" id="PR01822">
    <property type="entry name" value="CCYSTOKININR"/>
</dbReference>
<keyword evidence="10" id="KW-0325">Glycoprotein</keyword>
<evidence type="ECO:0000256" key="12">
    <source>
        <dbReference type="ARBA" id="ARBA00023288"/>
    </source>
</evidence>
<keyword evidence="8" id="KW-1015">Disulfide bond</keyword>
<evidence type="ECO:0000256" key="11">
    <source>
        <dbReference type="ARBA" id="ARBA00023224"/>
    </source>
</evidence>
<keyword evidence="7" id="KW-0564">Palmitate</keyword>
<dbReference type="PROSITE" id="PS00237">
    <property type="entry name" value="G_PROTEIN_RECEP_F1_1"/>
    <property type="match status" value="1"/>
</dbReference>
<dbReference type="InterPro" id="IPR017452">
    <property type="entry name" value="GPCR_Rhodpsn_7TM"/>
</dbReference>
<protein>
    <recommendedName>
        <fullName evidence="15">G-protein coupled receptors family 1 profile domain-containing protein</fullName>
    </recommendedName>
</protein>
<dbReference type="InterPro" id="IPR009126">
    <property type="entry name" value="Cholcskin_rcpt"/>
</dbReference>
<feature type="transmembrane region" description="Helical" evidence="14">
    <location>
        <begin position="373"/>
        <end position="391"/>
    </location>
</feature>
<dbReference type="Proteomes" id="UP000828390">
    <property type="component" value="Unassembled WGS sequence"/>
</dbReference>
<feature type="transmembrane region" description="Helical" evidence="14">
    <location>
        <begin position="332"/>
        <end position="353"/>
    </location>
</feature>
<keyword evidence="17" id="KW-1185">Reference proteome</keyword>
<dbReference type="GO" id="GO:0005886">
    <property type="term" value="C:plasma membrane"/>
    <property type="evidence" value="ECO:0007669"/>
    <property type="project" value="UniProtKB-SubCell"/>
</dbReference>
<evidence type="ECO:0000313" key="16">
    <source>
        <dbReference type="EMBL" id="KAH3839356.1"/>
    </source>
</evidence>
<dbReference type="SMART" id="SM01381">
    <property type="entry name" value="7TM_GPCR_Srsx"/>
    <property type="match status" value="1"/>
</dbReference>
<proteinExistence type="inferred from homology"/>
<evidence type="ECO:0000256" key="9">
    <source>
        <dbReference type="ARBA" id="ARBA00023170"/>
    </source>
</evidence>
<evidence type="ECO:0000256" key="10">
    <source>
        <dbReference type="ARBA" id="ARBA00023180"/>
    </source>
</evidence>
<name>A0A9D4QQ24_DREPO</name>
<dbReference type="SUPFAM" id="SSF81321">
    <property type="entry name" value="Family A G protein-coupled receptor-like"/>
    <property type="match status" value="1"/>
</dbReference>
<keyword evidence="2" id="KW-1003">Cell membrane</keyword>
<dbReference type="Pfam" id="PF00001">
    <property type="entry name" value="7tm_1"/>
    <property type="match status" value="1"/>
</dbReference>
<feature type="domain" description="G-protein coupled receptors family 1 profile" evidence="15">
    <location>
        <begin position="78"/>
        <end position="388"/>
    </location>
</feature>
<feature type="transmembrane region" description="Helical" evidence="14">
    <location>
        <begin position="99"/>
        <end position="124"/>
    </location>
</feature>
<keyword evidence="5 13" id="KW-0297">G-protein coupled receptor</keyword>
<keyword evidence="3 13" id="KW-0812">Transmembrane</keyword>
<dbReference type="PROSITE" id="PS50262">
    <property type="entry name" value="G_PROTEIN_RECEP_F1_2"/>
    <property type="match status" value="1"/>
</dbReference>
<evidence type="ECO:0000256" key="7">
    <source>
        <dbReference type="ARBA" id="ARBA00023139"/>
    </source>
</evidence>
<comment type="subcellular location">
    <subcellularLocation>
        <location evidence="1">Cell membrane</location>
        <topology evidence="1">Multi-pass membrane protein</topology>
    </subcellularLocation>
</comment>
<evidence type="ECO:0000256" key="8">
    <source>
        <dbReference type="ARBA" id="ARBA00023157"/>
    </source>
</evidence>
<evidence type="ECO:0000256" key="14">
    <source>
        <dbReference type="SAM" id="Phobius"/>
    </source>
</evidence>
<evidence type="ECO:0000313" key="17">
    <source>
        <dbReference type="Proteomes" id="UP000828390"/>
    </source>
</evidence>
<reference evidence="16" key="2">
    <citation type="submission" date="2020-11" db="EMBL/GenBank/DDBJ databases">
        <authorList>
            <person name="McCartney M.A."/>
            <person name="Auch B."/>
            <person name="Kono T."/>
            <person name="Mallez S."/>
            <person name="Becker A."/>
            <person name="Gohl D.M."/>
            <person name="Silverstein K.A.T."/>
            <person name="Koren S."/>
            <person name="Bechman K.B."/>
            <person name="Herman A."/>
            <person name="Abrahante J.E."/>
            <person name="Garbe J."/>
        </authorList>
    </citation>
    <scope>NUCLEOTIDE SEQUENCE</scope>
    <source>
        <strain evidence="16">Duluth1</strain>
        <tissue evidence="16">Whole animal</tissue>
    </source>
</reference>
<evidence type="ECO:0000256" key="2">
    <source>
        <dbReference type="ARBA" id="ARBA00022475"/>
    </source>
</evidence>
<keyword evidence="11 13" id="KW-0807">Transducer</keyword>
<evidence type="ECO:0000256" key="1">
    <source>
        <dbReference type="ARBA" id="ARBA00004651"/>
    </source>
</evidence>
<dbReference type="AlphaFoldDB" id="A0A9D4QQ24"/>
<evidence type="ECO:0000256" key="13">
    <source>
        <dbReference type="RuleBase" id="RU000688"/>
    </source>
</evidence>
<dbReference type="InterPro" id="IPR000276">
    <property type="entry name" value="GPCR_Rhodpsn"/>
</dbReference>
<dbReference type="Gene3D" id="1.20.1070.10">
    <property type="entry name" value="Rhodopsin 7-helix transmembrane proteins"/>
    <property type="match status" value="1"/>
</dbReference>